<reference evidence="3 4" key="1">
    <citation type="submission" date="2017-10" db="EMBL/GenBank/DDBJ databases">
        <title>Sequencing the genomes of 1000 actinobacteria strains.</title>
        <authorList>
            <person name="Klenk H.-P."/>
        </authorList>
    </citation>
    <scope>NUCLEOTIDE SEQUENCE [LARGE SCALE GENOMIC DNA]</scope>
    <source>
        <strain evidence="3 4">DSM 21863</strain>
    </source>
</reference>
<dbReference type="InterPro" id="IPR018656">
    <property type="entry name" value="DUF2087"/>
</dbReference>
<comment type="caution">
    <text evidence="3">The sequence shown here is derived from an EMBL/GenBank/DDBJ whole genome shotgun (WGS) entry which is preliminary data.</text>
</comment>
<evidence type="ECO:0000259" key="2">
    <source>
        <dbReference type="Pfam" id="PF09860"/>
    </source>
</evidence>
<dbReference type="OrthoDB" id="529288at2"/>
<dbReference type="Proteomes" id="UP000224130">
    <property type="component" value="Unassembled WGS sequence"/>
</dbReference>
<dbReference type="EMBL" id="PDJJ01000001">
    <property type="protein sequence ID" value="PFG44844.1"/>
    <property type="molecule type" value="Genomic_DNA"/>
</dbReference>
<evidence type="ECO:0000256" key="1">
    <source>
        <dbReference type="SAM" id="MobiDB-lite"/>
    </source>
</evidence>
<evidence type="ECO:0000313" key="3">
    <source>
        <dbReference type="EMBL" id="PFG44844.1"/>
    </source>
</evidence>
<feature type="domain" description="DUF2087" evidence="2">
    <location>
        <begin position="18"/>
        <end position="88"/>
    </location>
</feature>
<dbReference type="RefSeq" id="WP_098464991.1">
    <property type="nucleotide sequence ID" value="NZ_PDJJ01000001.1"/>
</dbReference>
<feature type="region of interest" description="Disordered" evidence="1">
    <location>
        <begin position="89"/>
        <end position="112"/>
    </location>
</feature>
<dbReference type="AlphaFoldDB" id="A0A2A9F0L6"/>
<name>A0A2A9F0L6_9MICO</name>
<dbReference type="Pfam" id="PF09860">
    <property type="entry name" value="DUF2087"/>
    <property type="match status" value="1"/>
</dbReference>
<gene>
    <name evidence="3" type="ORF">ATJ88_3581</name>
</gene>
<organism evidence="3 4">
    <name type="scientific">Isoptericola jiangsuensis</name>
    <dbReference type="NCBI Taxonomy" id="548579"/>
    <lineage>
        <taxon>Bacteria</taxon>
        <taxon>Bacillati</taxon>
        <taxon>Actinomycetota</taxon>
        <taxon>Actinomycetes</taxon>
        <taxon>Micrococcales</taxon>
        <taxon>Promicromonosporaceae</taxon>
        <taxon>Isoptericola</taxon>
    </lineage>
</organism>
<sequence>MTEGAPVGDPRRFLSDGRLERTPRRWRDKVAVTRYLATIALPRLLDPVTERELTDRLAVLARDPVGLRRAMVDLGLVSRTRDGAEYWRTERTEHDDDPDVRELADRVLREDG</sequence>
<protein>
    <submittedName>
        <fullName evidence="3">Uncharacterized protein DUF2087</fullName>
    </submittedName>
</protein>
<proteinExistence type="predicted"/>
<evidence type="ECO:0000313" key="4">
    <source>
        <dbReference type="Proteomes" id="UP000224130"/>
    </source>
</evidence>
<keyword evidence="4" id="KW-1185">Reference proteome</keyword>
<accession>A0A2A9F0L6</accession>